<sequence>MTRITFLLVLVAIVLFGSCAESPLDMDQENLILPDLQIMNNKKELPAEFQDVPLIIKDALLGLYETKIGANLVNRAAEALKNSGIKARFVYQLGLKNTFKYIGNGCVEYNFAEMSTDDILQLVFHELIHMAQEPKGRLSYLWETEIEAYLGQYFYCMMSGKEFKALRGNNLNFEEKIKNLAQFFDIYTGKATNESMFQHAFLIALAEIGLHPLYGSDKGWKIGPSPYSVRILSSLMIN</sequence>
<gene>
    <name evidence="1" type="ORF">DWW18_18780</name>
    <name evidence="2" type="ORF">DXA50_00985</name>
</gene>
<dbReference type="OrthoDB" id="9865955at2"/>
<evidence type="ECO:0000313" key="4">
    <source>
        <dbReference type="Proteomes" id="UP000286063"/>
    </source>
</evidence>
<comment type="caution">
    <text evidence="2">The sequence shown here is derived from an EMBL/GenBank/DDBJ whole genome shotgun (WGS) entry which is preliminary data.</text>
</comment>
<accession>A0A413IUE4</accession>
<dbReference type="EMBL" id="QSCR01000001">
    <property type="protein sequence ID" value="RGY21455.1"/>
    <property type="molecule type" value="Genomic_DNA"/>
</dbReference>
<protein>
    <submittedName>
        <fullName evidence="2">Uncharacterized protein</fullName>
    </submittedName>
</protein>
<evidence type="ECO:0000313" key="1">
    <source>
        <dbReference type="EMBL" id="RGV31072.1"/>
    </source>
</evidence>
<dbReference type="AlphaFoldDB" id="A0A413IUE4"/>
<dbReference type="EMBL" id="QRZA01000040">
    <property type="protein sequence ID" value="RGV31072.1"/>
    <property type="molecule type" value="Genomic_DNA"/>
</dbReference>
<organism evidence="2 4">
    <name type="scientific">Butyricimonas virosa</name>
    <dbReference type="NCBI Taxonomy" id="544645"/>
    <lineage>
        <taxon>Bacteria</taxon>
        <taxon>Pseudomonadati</taxon>
        <taxon>Bacteroidota</taxon>
        <taxon>Bacteroidia</taxon>
        <taxon>Bacteroidales</taxon>
        <taxon>Odoribacteraceae</taxon>
        <taxon>Butyricimonas</taxon>
    </lineage>
</organism>
<dbReference type="Proteomes" id="UP000283589">
    <property type="component" value="Unassembled WGS sequence"/>
</dbReference>
<dbReference type="RefSeq" id="WP_117774547.1">
    <property type="nucleotide sequence ID" value="NZ_CALBWO010000011.1"/>
</dbReference>
<dbReference type="PROSITE" id="PS51257">
    <property type="entry name" value="PROKAR_LIPOPROTEIN"/>
    <property type="match status" value="1"/>
</dbReference>
<dbReference type="Proteomes" id="UP000286063">
    <property type="component" value="Unassembled WGS sequence"/>
</dbReference>
<proteinExistence type="predicted"/>
<name>A0A413IUE4_9BACT</name>
<reference evidence="3 4" key="1">
    <citation type="submission" date="2018-08" db="EMBL/GenBank/DDBJ databases">
        <title>A genome reference for cultivated species of the human gut microbiota.</title>
        <authorList>
            <person name="Zou Y."/>
            <person name="Xue W."/>
            <person name="Luo G."/>
        </authorList>
    </citation>
    <scope>NUCLEOTIDE SEQUENCE [LARGE SCALE GENOMIC DNA]</scope>
    <source>
        <strain evidence="1 3">AF14-49</strain>
        <strain evidence="2 4">OF02-7</strain>
    </source>
</reference>
<evidence type="ECO:0000313" key="3">
    <source>
        <dbReference type="Proteomes" id="UP000283589"/>
    </source>
</evidence>
<evidence type="ECO:0000313" key="2">
    <source>
        <dbReference type="EMBL" id="RGY21455.1"/>
    </source>
</evidence>